<evidence type="ECO:0000256" key="1">
    <source>
        <dbReference type="ARBA" id="ARBA00009437"/>
    </source>
</evidence>
<dbReference type="PANTHER" id="PTHR30537">
    <property type="entry name" value="HTH-TYPE TRANSCRIPTIONAL REGULATOR"/>
    <property type="match status" value="1"/>
</dbReference>
<dbReference type="EMBL" id="JAMGZJ010000078">
    <property type="protein sequence ID" value="MCU6671426.1"/>
    <property type="molecule type" value="Genomic_DNA"/>
</dbReference>
<dbReference type="Gene3D" id="3.40.190.10">
    <property type="entry name" value="Periplasmic binding protein-like II"/>
    <property type="match status" value="2"/>
</dbReference>
<proteinExistence type="inferred from homology"/>
<evidence type="ECO:0000313" key="3">
    <source>
        <dbReference type="EMBL" id="MCU6671426.1"/>
    </source>
</evidence>
<dbReference type="AlphaFoldDB" id="A0A9J6QPX7"/>
<keyword evidence="4" id="KW-1185">Reference proteome</keyword>
<dbReference type="GO" id="GO:0003700">
    <property type="term" value="F:DNA-binding transcription factor activity"/>
    <property type="evidence" value="ECO:0007669"/>
    <property type="project" value="TreeGrafter"/>
</dbReference>
<dbReference type="RefSeq" id="WP_271269903.1">
    <property type="nucleotide sequence ID" value="NZ_JAMGZJ010000078.1"/>
</dbReference>
<dbReference type="InterPro" id="IPR058163">
    <property type="entry name" value="LysR-type_TF_proteobact-type"/>
</dbReference>
<dbReference type="GO" id="GO:0006351">
    <property type="term" value="P:DNA-templated transcription"/>
    <property type="evidence" value="ECO:0007669"/>
    <property type="project" value="TreeGrafter"/>
</dbReference>
<reference evidence="3" key="1">
    <citation type="submission" date="2022-05" db="EMBL/GenBank/DDBJ databases">
        <title>Description of a novel species of Leclercia; Leclercia tamurae and the Proposal for a Novel Genus Silvania gen. nov. Containing Two Novel Species Silvania hatchlandensis sp. nov. and Silvania confinis sp. nov. Isolated from the Rhizosphere of Oak.</title>
        <authorList>
            <person name="Maddock D.W."/>
            <person name="Brady C.L."/>
            <person name="Denman S."/>
            <person name="Arnold D."/>
        </authorList>
    </citation>
    <scope>NUCLEOTIDE SEQUENCE</scope>
    <source>
        <strain evidence="3">H4N4</strain>
    </source>
</reference>
<dbReference type="SUPFAM" id="SSF53850">
    <property type="entry name" value="Periplasmic binding protein-like II"/>
    <property type="match status" value="1"/>
</dbReference>
<dbReference type="GO" id="GO:0043565">
    <property type="term" value="F:sequence-specific DNA binding"/>
    <property type="evidence" value="ECO:0007669"/>
    <property type="project" value="TreeGrafter"/>
</dbReference>
<name>A0A9J6QPX7_9ENTR</name>
<accession>A0A9J6QPX7</accession>
<comment type="caution">
    <text evidence="3">The sequence shown here is derived from an EMBL/GenBank/DDBJ whole genome shotgun (WGS) entry which is preliminary data.</text>
</comment>
<organism evidence="3 4">
    <name type="scientific">Silvania confinis</name>
    <dbReference type="NCBI Taxonomy" id="2926470"/>
    <lineage>
        <taxon>Bacteria</taxon>
        <taxon>Pseudomonadati</taxon>
        <taxon>Pseudomonadota</taxon>
        <taxon>Gammaproteobacteria</taxon>
        <taxon>Enterobacterales</taxon>
        <taxon>Enterobacteriaceae</taxon>
        <taxon>Silvania</taxon>
    </lineage>
</organism>
<sequence length="241" mass="26618">MPADDAGRALAGQLRAGFATLESACEAFRGTRHLLRLKSPSTLTVNWLLKALHGFHEDNSTPQVQVSSVWMDIDRVEFRREAFDCAILLGNGPFGENTRSLRLFEELLAPVCAPWLVENARQDLTACTLIHPSVDRRDWRRWLQGSELESAVNLSKGHLFDTLEQGNQAAIGGHGVSVGDVALSLNALESGLLALPFSRFTRTGDSYYLVWPADSSQQPGILRLGEYLLARTPDVVHLQVQ</sequence>
<dbReference type="PANTHER" id="PTHR30537:SF26">
    <property type="entry name" value="GLYCINE CLEAVAGE SYSTEM TRANSCRIPTIONAL ACTIVATOR"/>
    <property type="match status" value="1"/>
</dbReference>
<comment type="similarity">
    <text evidence="1">Belongs to the LysR transcriptional regulatory family.</text>
</comment>
<protein>
    <submittedName>
        <fullName evidence="3">LysR substrate-binding domain-containing protein</fullName>
    </submittedName>
</protein>
<gene>
    <name evidence="3" type="ORF">M8013_22150</name>
</gene>
<dbReference type="Pfam" id="PF03466">
    <property type="entry name" value="LysR_substrate"/>
    <property type="match status" value="1"/>
</dbReference>
<dbReference type="Proteomes" id="UP001061282">
    <property type="component" value="Unassembled WGS sequence"/>
</dbReference>
<dbReference type="InterPro" id="IPR005119">
    <property type="entry name" value="LysR_subst-bd"/>
</dbReference>
<evidence type="ECO:0000259" key="2">
    <source>
        <dbReference type="Pfam" id="PF03466"/>
    </source>
</evidence>
<evidence type="ECO:0000313" key="4">
    <source>
        <dbReference type="Proteomes" id="UP001061282"/>
    </source>
</evidence>
<feature type="domain" description="LysR substrate-binding" evidence="2">
    <location>
        <begin position="30"/>
        <end position="231"/>
    </location>
</feature>